<dbReference type="RefSeq" id="WP_087033957.1">
    <property type="nucleotide sequence ID" value="NZ_FJNE01000008.1"/>
</dbReference>
<gene>
    <name evidence="2" type="ORF">Tpal_2408</name>
</gene>
<reference evidence="2 3" key="1">
    <citation type="submission" date="2016-02" db="EMBL/GenBank/DDBJ databases">
        <authorList>
            <person name="Wen L."/>
            <person name="He K."/>
            <person name="Yang H."/>
        </authorList>
    </citation>
    <scope>NUCLEOTIDE SEQUENCE [LARGE SCALE GENOMIC DNA]</scope>
    <source>
        <strain evidence="2">Trichococcus palustris</strain>
    </source>
</reference>
<organism evidence="2 3">
    <name type="scientific">Trichococcus palustris</name>
    <dbReference type="NCBI Taxonomy" id="140314"/>
    <lineage>
        <taxon>Bacteria</taxon>
        <taxon>Bacillati</taxon>
        <taxon>Bacillota</taxon>
        <taxon>Bacilli</taxon>
        <taxon>Lactobacillales</taxon>
        <taxon>Carnobacteriaceae</taxon>
        <taxon>Trichococcus</taxon>
    </lineage>
</organism>
<dbReference type="SUPFAM" id="SSF55729">
    <property type="entry name" value="Acyl-CoA N-acyltransferases (Nat)"/>
    <property type="match status" value="1"/>
</dbReference>
<dbReference type="OrthoDB" id="9799092at2"/>
<dbReference type="Gene3D" id="3.40.630.30">
    <property type="match status" value="1"/>
</dbReference>
<evidence type="ECO:0000259" key="1">
    <source>
        <dbReference type="PROSITE" id="PS51186"/>
    </source>
</evidence>
<evidence type="ECO:0000313" key="3">
    <source>
        <dbReference type="Proteomes" id="UP000242754"/>
    </source>
</evidence>
<dbReference type="InterPro" id="IPR016181">
    <property type="entry name" value="Acyl_CoA_acyltransferase"/>
</dbReference>
<keyword evidence="2" id="KW-0012">Acyltransferase</keyword>
<dbReference type="AlphaFoldDB" id="A0A143YXK3"/>
<dbReference type="STRING" id="140314.SAMN04488076_10731"/>
<keyword evidence="3" id="KW-1185">Reference proteome</keyword>
<accession>A0A143YXK3</accession>
<feature type="domain" description="N-acetyltransferase" evidence="1">
    <location>
        <begin position="7"/>
        <end position="197"/>
    </location>
</feature>
<dbReference type="Proteomes" id="UP000242754">
    <property type="component" value="Unassembled WGS sequence"/>
</dbReference>
<evidence type="ECO:0000313" key="2">
    <source>
        <dbReference type="EMBL" id="CZQ99710.1"/>
    </source>
</evidence>
<dbReference type="GO" id="GO:0016747">
    <property type="term" value="F:acyltransferase activity, transferring groups other than amino-acyl groups"/>
    <property type="evidence" value="ECO:0007669"/>
    <property type="project" value="InterPro"/>
</dbReference>
<protein>
    <submittedName>
        <fullName evidence="2">Acyl-coa n-acyltransferase</fullName>
    </submittedName>
</protein>
<proteinExistence type="predicted"/>
<keyword evidence="2" id="KW-0808">Transferase</keyword>
<dbReference type="CDD" id="cd04301">
    <property type="entry name" value="NAT_SF"/>
    <property type="match status" value="1"/>
</dbReference>
<dbReference type="InterPro" id="IPR000182">
    <property type="entry name" value="GNAT_dom"/>
</dbReference>
<dbReference type="EMBL" id="FJNE01000008">
    <property type="protein sequence ID" value="CZQ99710.1"/>
    <property type="molecule type" value="Genomic_DNA"/>
</dbReference>
<name>A0A143YXK3_9LACT</name>
<sequence>MPKITVVTMDTLTDDQKDKVKEIFVDSYYKEMKALSPKKENLLRGFTHVLREEAIHVAMLDDKPVAMAGCSTNKRRSMQAHKTDFLANFGMLMGPFGTACFKKEFETPLQINDDTLYFECVATDEAHRRKGIATEMLSELIRTLPYQTFSLDVYNTNDCAKRIYERIGFKETGRKKSLIGKIFLGYQENIWMSRPKSL</sequence>
<dbReference type="Pfam" id="PF00583">
    <property type="entry name" value="Acetyltransf_1"/>
    <property type="match status" value="1"/>
</dbReference>
<dbReference type="PROSITE" id="PS51186">
    <property type="entry name" value="GNAT"/>
    <property type="match status" value="1"/>
</dbReference>